<dbReference type="NCBIfam" id="TIGR00150">
    <property type="entry name" value="T6A_YjeE"/>
    <property type="match status" value="1"/>
</dbReference>
<sequence length="149" mass="15955">MIINIPTLAALPAAAQQLAAAIAEGDHAVVAFEGEMGAGKTTLIRALGGALGVADDVSSPTFALVNEYRDGQDEPIYHFDFYRIDSEEEALRLGAAEYFDSGYLCLVEWPARVAGLLPPAYLQVNLEVTGSESRRIQLSIISQQLSSGR</sequence>
<dbReference type="InterPro" id="IPR003442">
    <property type="entry name" value="T6A_TsaE"/>
</dbReference>
<keyword evidence="7" id="KW-0547">Nucleotide-binding</keyword>
<evidence type="ECO:0000313" key="12">
    <source>
        <dbReference type="Proteomes" id="UP001597197"/>
    </source>
</evidence>
<keyword evidence="8" id="KW-0067">ATP-binding</keyword>
<keyword evidence="12" id="KW-1185">Reference proteome</keyword>
<keyword evidence="4" id="KW-0963">Cytoplasm</keyword>
<dbReference type="Pfam" id="PF02367">
    <property type="entry name" value="TsaE"/>
    <property type="match status" value="1"/>
</dbReference>
<evidence type="ECO:0000256" key="5">
    <source>
        <dbReference type="ARBA" id="ARBA00022694"/>
    </source>
</evidence>
<accession>A0ABW4QTQ3</accession>
<reference evidence="12" key="1">
    <citation type="journal article" date="2019" name="Int. J. Syst. Evol. Microbiol.">
        <title>The Global Catalogue of Microorganisms (GCM) 10K type strain sequencing project: providing services to taxonomists for standard genome sequencing and annotation.</title>
        <authorList>
            <consortium name="The Broad Institute Genomics Platform"/>
            <consortium name="The Broad Institute Genome Sequencing Center for Infectious Disease"/>
            <person name="Wu L."/>
            <person name="Ma J."/>
        </authorList>
    </citation>
    <scope>NUCLEOTIDE SEQUENCE [LARGE SCALE GENOMIC DNA]</scope>
    <source>
        <strain evidence="12">CGMCC 1.15795</strain>
    </source>
</reference>
<dbReference type="PANTHER" id="PTHR33540:SF2">
    <property type="entry name" value="TRNA THREONYLCARBAMOYLADENOSINE BIOSYNTHESIS PROTEIN TSAE"/>
    <property type="match status" value="1"/>
</dbReference>
<dbReference type="RefSeq" id="WP_382313446.1">
    <property type="nucleotide sequence ID" value="NZ_JBHUFD010000003.1"/>
</dbReference>
<dbReference type="SUPFAM" id="SSF52540">
    <property type="entry name" value="P-loop containing nucleoside triphosphate hydrolases"/>
    <property type="match status" value="1"/>
</dbReference>
<dbReference type="Proteomes" id="UP001597197">
    <property type="component" value="Unassembled WGS sequence"/>
</dbReference>
<evidence type="ECO:0000256" key="2">
    <source>
        <dbReference type="ARBA" id="ARBA00007599"/>
    </source>
</evidence>
<comment type="caution">
    <text evidence="11">The sequence shown here is derived from an EMBL/GenBank/DDBJ whole genome shotgun (WGS) entry which is preliminary data.</text>
</comment>
<keyword evidence="6" id="KW-0479">Metal-binding</keyword>
<comment type="similarity">
    <text evidence="2">Belongs to the TsaE family.</text>
</comment>
<proteinExistence type="inferred from homology"/>
<keyword evidence="9" id="KW-0460">Magnesium</keyword>
<organism evidence="11 12">
    <name type="scientific">Hymenobacter bucti</name>
    <dbReference type="NCBI Taxonomy" id="1844114"/>
    <lineage>
        <taxon>Bacteria</taxon>
        <taxon>Pseudomonadati</taxon>
        <taxon>Bacteroidota</taxon>
        <taxon>Cytophagia</taxon>
        <taxon>Cytophagales</taxon>
        <taxon>Hymenobacteraceae</taxon>
        <taxon>Hymenobacter</taxon>
    </lineage>
</organism>
<evidence type="ECO:0000313" key="11">
    <source>
        <dbReference type="EMBL" id="MFD1872960.1"/>
    </source>
</evidence>
<evidence type="ECO:0000256" key="8">
    <source>
        <dbReference type="ARBA" id="ARBA00022840"/>
    </source>
</evidence>
<evidence type="ECO:0000256" key="1">
    <source>
        <dbReference type="ARBA" id="ARBA00004496"/>
    </source>
</evidence>
<keyword evidence="5" id="KW-0819">tRNA processing</keyword>
<dbReference type="InterPro" id="IPR027417">
    <property type="entry name" value="P-loop_NTPase"/>
</dbReference>
<evidence type="ECO:0000256" key="3">
    <source>
        <dbReference type="ARBA" id="ARBA00019010"/>
    </source>
</evidence>
<evidence type="ECO:0000256" key="9">
    <source>
        <dbReference type="ARBA" id="ARBA00022842"/>
    </source>
</evidence>
<evidence type="ECO:0000256" key="10">
    <source>
        <dbReference type="ARBA" id="ARBA00032441"/>
    </source>
</evidence>
<dbReference type="Gene3D" id="3.40.50.300">
    <property type="entry name" value="P-loop containing nucleotide triphosphate hydrolases"/>
    <property type="match status" value="1"/>
</dbReference>
<evidence type="ECO:0000256" key="4">
    <source>
        <dbReference type="ARBA" id="ARBA00022490"/>
    </source>
</evidence>
<comment type="subcellular location">
    <subcellularLocation>
        <location evidence="1">Cytoplasm</location>
    </subcellularLocation>
</comment>
<evidence type="ECO:0000256" key="7">
    <source>
        <dbReference type="ARBA" id="ARBA00022741"/>
    </source>
</evidence>
<evidence type="ECO:0000256" key="6">
    <source>
        <dbReference type="ARBA" id="ARBA00022723"/>
    </source>
</evidence>
<name>A0ABW4QTQ3_9BACT</name>
<gene>
    <name evidence="11" type="primary">tsaE</name>
    <name evidence="11" type="ORF">ACFSDX_11010</name>
</gene>
<dbReference type="EMBL" id="JBHUFD010000003">
    <property type="protein sequence ID" value="MFD1872960.1"/>
    <property type="molecule type" value="Genomic_DNA"/>
</dbReference>
<protein>
    <recommendedName>
        <fullName evidence="3">tRNA threonylcarbamoyladenosine biosynthesis protein TsaE</fullName>
    </recommendedName>
    <alternativeName>
        <fullName evidence="10">t(6)A37 threonylcarbamoyladenosine biosynthesis protein TsaE</fullName>
    </alternativeName>
</protein>
<dbReference type="PANTHER" id="PTHR33540">
    <property type="entry name" value="TRNA THREONYLCARBAMOYLADENOSINE BIOSYNTHESIS PROTEIN TSAE"/>
    <property type="match status" value="1"/>
</dbReference>